<keyword evidence="2" id="KW-1185">Reference proteome</keyword>
<protein>
    <submittedName>
        <fullName evidence="1">Uncharacterized protein</fullName>
    </submittedName>
</protein>
<feature type="non-terminal residue" evidence="1">
    <location>
        <position position="48"/>
    </location>
</feature>
<dbReference type="Proteomes" id="UP000276133">
    <property type="component" value="Unassembled WGS sequence"/>
</dbReference>
<dbReference type="EMBL" id="REGN01009363">
    <property type="protein sequence ID" value="RNA01356.1"/>
    <property type="molecule type" value="Genomic_DNA"/>
</dbReference>
<evidence type="ECO:0000313" key="2">
    <source>
        <dbReference type="Proteomes" id="UP000276133"/>
    </source>
</evidence>
<gene>
    <name evidence="1" type="ORF">BpHYR1_000586</name>
</gene>
<comment type="caution">
    <text evidence="1">The sequence shown here is derived from an EMBL/GenBank/DDBJ whole genome shotgun (WGS) entry which is preliminary data.</text>
</comment>
<organism evidence="1 2">
    <name type="scientific">Brachionus plicatilis</name>
    <name type="common">Marine rotifer</name>
    <name type="synonym">Brachionus muelleri</name>
    <dbReference type="NCBI Taxonomy" id="10195"/>
    <lineage>
        <taxon>Eukaryota</taxon>
        <taxon>Metazoa</taxon>
        <taxon>Spiralia</taxon>
        <taxon>Gnathifera</taxon>
        <taxon>Rotifera</taxon>
        <taxon>Eurotatoria</taxon>
        <taxon>Monogononta</taxon>
        <taxon>Pseudotrocha</taxon>
        <taxon>Ploima</taxon>
        <taxon>Brachionidae</taxon>
        <taxon>Brachionus</taxon>
    </lineage>
</organism>
<evidence type="ECO:0000313" key="1">
    <source>
        <dbReference type="EMBL" id="RNA01356.1"/>
    </source>
</evidence>
<dbReference type="AlphaFoldDB" id="A0A3M7PQF6"/>
<accession>A0A3M7PQF6</accession>
<proteinExistence type="predicted"/>
<name>A0A3M7PQF6_BRAPC</name>
<dbReference type="OrthoDB" id="5592268at2759"/>
<reference evidence="1 2" key="1">
    <citation type="journal article" date="2018" name="Sci. Rep.">
        <title>Genomic signatures of local adaptation to the degree of environmental predictability in rotifers.</title>
        <authorList>
            <person name="Franch-Gras L."/>
            <person name="Hahn C."/>
            <person name="Garcia-Roger E.M."/>
            <person name="Carmona M.J."/>
            <person name="Serra M."/>
            <person name="Gomez A."/>
        </authorList>
    </citation>
    <scope>NUCLEOTIDE SEQUENCE [LARGE SCALE GENOMIC DNA]</scope>
    <source>
        <strain evidence="1">HYR1</strain>
    </source>
</reference>
<sequence length="48" mass="5431">MANTPRDCQQSKIAIDLVFGLPLIEEGFLGVMVISEYLTKYPYVEPIK</sequence>